<dbReference type="eggNOG" id="COG2867">
    <property type="taxonomic scope" value="Bacteria"/>
</dbReference>
<dbReference type="AlphaFoldDB" id="A0A1D3DZI0"/>
<dbReference type="Gene3D" id="3.30.530.20">
    <property type="match status" value="1"/>
</dbReference>
<dbReference type="STRING" id="1306406.J116_000255"/>
<organism evidence="1 2">
    <name type="scientific">Streptomyces thermolilacinus SPC6</name>
    <dbReference type="NCBI Taxonomy" id="1306406"/>
    <lineage>
        <taxon>Bacteria</taxon>
        <taxon>Bacillati</taxon>
        <taxon>Actinomycetota</taxon>
        <taxon>Actinomycetes</taxon>
        <taxon>Kitasatosporales</taxon>
        <taxon>Streptomycetaceae</taxon>
        <taxon>Streptomyces</taxon>
    </lineage>
</organism>
<gene>
    <name evidence="1" type="ORF">J116_000255</name>
</gene>
<dbReference type="InterPro" id="IPR023393">
    <property type="entry name" value="START-like_dom_sf"/>
</dbReference>
<evidence type="ECO:0008006" key="3">
    <source>
        <dbReference type="Google" id="ProtNLM"/>
    </source>
</evidence>
<dbReference type="Pfam" id="PF10604">
    <property type="entry name" value="Polyketide_cyc2"/>
    <property type="match status" value="1"/>
</dbReference>
<keyword evidence="2" id="KW-1185">Reference proteome</keyword>
<dbReference type="OrthoDB" id="5951835at2"/>
<accession>A0A1D3DZI0</accession>
<sequence>MYRQVHAACTVWYKPVTVSIDVPQTPQQVYDFLDVMAHHQRFTDHYLTRWRYSGPDRGVGSFATVTATLGGTKTDVSIEAVEADPPRRIVERNVSAAGRRLAHGTYIIDPLPAGGSRVSFTYTWTCAPLAERLLAPAIRATMRRANRTVMRRLAAEPARHVSAEGP</sequence>
<protein>
    <recommendedName>
        <fullName evidence="3">Polyketide cyclase</fullName>
    </recommendedName>
</protein>
<dbReference type="CDD" id="cd07812">
    <property type="entry name" value="SRPBCC"/>
    <property type="match status" value="1"/>
</dbReference>
<evidence type="ECO:0000313" key="2">
    <source>
        <dbReference type="Proteomes" id="UP000095329"/>
    </source>
</evidence>
<name>A0A1D3DZI0_9ACTN</name>
<evidence type="ECO:0000313" key="1">
    <source>
        <dbReference type="EMBL" id="OEJ97724.1"/>
    </source>
</evidence>
<proteinExistence type="predicted"/>
<dbReference type="InterPro" id="IPR019587">
    <property type="entry name" value="Polyketide_cyclase/dehydratase"/>
</dbReference>
<reference evidence="1 2" key="1">
    <citation type="journal article" date="2013" name="Genome Announc.">
        <title>Genome Sequence of Streptomyces violaceusniger Strain SPC6, a Halotolerant Streptomycete That Exhibits Rapid Growth and Development.</title>
        <authorList>
            <person name="Chen X."/>
            <person name="Zhang B."/>
            <person name="Zhang W."/>
            <person name="Wu X."/>
            <person name="Zhang M."/>
            <person name="Chen T."/>
            <person name="Liu G."/>
            <person name="Dyson P."/>
        </authorList>
    </citation>
    <scope>NUCLEOTIDE SEQUENCE [LARGE SCALE GENOMIC DNA]</scope>
    <source>
        <strain evidence="1 2">SPC6</strain>
    </source>
</reference>
<dbReference type="Proteomes" id="UP000095329">
    <property type="component" value="Unassembled WGS sequence"/>
</dbReference>
<dbReference type="EMBL" id="ASHX02000001">
    <property type="protein sequence ID" value="OEJ97724.1"/>
    <property type="molecule type" value="Genomic_DNA"/>
</dbReference>
<dbReference type="SUPFAM" id="SSF55961">
    <property type="entry name" value="Bet v1-like"/>
    <property type="match status" value="1"/>
</dbReference>
<comment type="caution">
    <text evidence="1">The sequence shown here is derived from an EMBL/GenBank/DDBJ whole genome shotgun (WGS) entry which is preliminary data.</text>
</comment>